<gene>
    <name evidence="1" type="ORF">CLV83_4027</name>
</gene>
<protein>
    <submittedName>
        <fullName evidence="1">Uncharacterized protein</fullName>
    </submittedName>
</protein>
<dbReference type="OrthoDB" id="7061547at2"/>
<evidence type="ECO:0000313" key="1">
    <source>
        <dbReference type="EMBL" id="TCK02974.1"/>
    </source>
</evidence>
<keyword evidence="2" id="KW-1185">Reference proteome</keyword>
<evidence type="ECO:0000313" key="2">
    <source>
        <dbReference type="Proteomes" id="UP000294546"/>
    </source>
</evidence>
<dbReference type="Proteomes" id="UP000294546">
    <property type="component" value="Unassembled WGS sequence"/>
</dbReference>
<name>A0A4R1G5P2_9GAMM</name>
<proteinExistence type="predicted"/>
<accession>A0A4R1G5P2</accession>
<comment type="caution">
    <text evidence="1">The sequence shown here is derived from an EMBL/GenBank/DDBJ whole genome shotgun (WGS) entry which is preliminary data.</text>
</comment>
<dbReference type="AlphaFoldDB" id="A0A4R1G5P2"/>
<sequence>MSKIKNPDWLSDLIIDDIMALSEDELDHELTENGLNPKHAVDELRSSLGSLSVDLRKNRFSSIKAELDRKKKILTPDSDRFIEKFLDSGKNAKDFLIEIIASGKAPSDLTVAFRDGKEITDDEAASIIKDLMDLGYIKDL</sequence>
<dbReference type="EMBL" id="SMFU01000013">
    <property type="protein sequence ID" value="TCK02974.1"/>
    <property type="molecule type" value="Genomic_DNA"/>
</dbReference>
<organism evidence="1 2">
    <name type="scientific">Marinobacterium mangrovicola</name>
    <dbReference type="NCBI Taxonomy" id="1476959"/>
    <lineage>
        <taxon>Bacteria</taxon>
        <taxon>Pseudomonadati</taxon>
        <taxon>Pseudomonadota</taxon>
        <taxon>Gammaproteobacteria</taxon>
        <taxon>Oceanospirillales</taxon>
        <taxon>Oceanospirillaceae</taxon>
        <taxon>Marinobacterium</taxon>
    </lineage>
</organism>
<reference evidence="1 2" key="1">
    <citation type="submission" date="2019-03" db="EMBL/GenBank/DDBJ databases">
        <title>Genomic Encyclopedia of Archaeal and Bacterial Type Strains, Phase II (KMG-II): from individual species to whole genera.</title>
        <authorList>
            <person name="Goeker M."/>
        </authorList>
    </citation>
    <scope>NUCLEOTIDE SEQUENCE [LARGE SCALE GENOMIC DNA]</scope>
    <source>
        <strain evidence="1 2">DSM 27697</strain>
    </source>
</reference>
<dbReference type="RefSeq" id="WP_132296866.1">
    <property type="nucleotide sequence ID" value="NZ_SMFU01000013.1"/>
</dbReference>